<reference evidence="2" key="3">
    <citation type="submission" date="2016-03" db="UniProtKB">
        <authorList>
            <consortium name="EnsemblProtists"/>
        </authorList>
    </citation>
    <scope>IDENTIFICATION</scope>
</reference>
<name>L1INS5_GUITC</name>
<dbReference type="HOGENOM" id="CLU_109590_0_0_1"/>
<dbReference type="Proteomes" id="UP000011087">
    <property type="component" value="Unassembled WGS sequence"/>
</dbReference>
<evidence type="ECO:0000313" key="3">
    <source>
        <dbReference type="Proteomes" id="UP000011087"/>
    </source>
</evidence>
<reference evidence="3" key="2">
    <citation type="submission" date="2012-11" db="EMBL/GenBank/DDBJ databases">
        <authorList>
            <person name="Kuo A."/>
            <person name="Curtis B.A."/>
            <person name="Tanifuji G."/>
            <person name="Burki F."/>
            <person name="Gruber A."/>
            <person name="Irimia M."/>
            <person name="Maruyama S."/>
            <person name="Arias M.C."/>
            <person name="Ball S.G."/>
            <person name="Gile G.H."/>
            <person name="Hirakawa Y."/>
            <person name="Hopkins J.F."/>
            <person name="Rensing S.A."/>
            <person name="Schmutz J."/>
            <person name="Symeonidi A."/>
            <person name="Elias M."/>
            <person name="Eveleigh R.J."/>
            <person name="Herman E.K."/>
            <person name="Klute M.J."/>
            <person name="Nakayama T."/>
            <person name="Obornik M."/>
            <person name="Reyes-Prieto A."/>
            <person name="Armbrust E.V."/>
            <person name="Aves S.J."/>
            <person name="Beiko R.G."/>
            <person name="Coutinho P."/>
            <person name="Dacks J.B."/>
            <person name="Durnford D.G."/>
            <person name="Fast N.M."/>
            <person name="Green B.R."/>
            <person name="Grisdale C."/>
            <person name="Hempe F."/>
            <person name="Henrissat B."/>
            <person name="Hoppner M.P."/>
            <person name="Ishida K.-I."/>
            <person name="Kim E."/>
            <person name="Koreny L."/>
            <person name="Kroth P.G."/>
            <person name="Liu Y."/>
            <person name="Malik S.-B."/>
            <person name="Maier U.G."/>
            <person name="McRose D."/>
            <person name="Mock T."/>
            <person name="Neilson J.A."/>
            <person name="Onodera N.T."/>
            <person name="Poole A.M."/>
            <person name="Pritham E.J."/>
            <person name="Richards T.A."/>
            <person name="Rocap G."/>
            <person name="Roy S.W."/>
            <person name="Sarai C."/>
            <person name="Schaack S."/>
            <person name="Shirato S."/>
            <person name="Slamovits C.H."/>
            <person name="Spencer D.F."/>
            <person name="Suzuki S."/>
            <person name="Worden A.Z."/>
            <person name="Zauner S."/>
            <person name="Barry K."/>
            <person name="Bell C."/>
            <person name="Bharti A.K."/>
            <person name="Crow J.A."/>
            <person name="Grimwood J."/>
            <person name="Kramer R."/>
            <person name="Lindquist E."/>
            <person name="Lucas S."/>
            <person name="Salamov A."/>
            <person name="McFadden G.I."/>
            <person name="Lane C.E."/>
            <person name="Keeling P.J."/>
            <person name="Gray M.W."/>
            <person name="Grigoriev I.V."/>
            <person name="Archibald J.M."/>
        </authorList>
    </citation>
    <scope>NUCLEOTIDE SEQUENCE</scope>
    <source>
        <strain evidence="3">CCMP2712</strain>
    </source>
</reference>
<evidence type="ECO:0000313" key="1">
    <source>
        <dbReference type="EMBL" id="EKX37539.1"/>
    </source>
</evidence>
<dbReference type="GeneID" id="17294227"/>
<dbReference type="EnsemblProtists" id="EKX37539">
    <property type="protein sequence ID" value="EKX37539"/>
    <property type="gene ID" value="GUITHDRAFT_116348"/>
</dbReference>
<dbReference type="RefSeq" id="XP_005824519.1">
    <property type="nucleotide sequence ID" value="XM_005824462.1"/>
</dbReference>
<dbReference type="PaxDb" id="55529-EKX37539"/>
<protein>
    <submittedName>
        <fullName evidence="1 2">Uncharacterized protein</fullName>
    </submittedName>
</protein>
<sequence length="218" mass="24672">MLFEGKVSPCRLLKISAEVGLDQRRALRLLCKEWSMDLETFMVVLQDGEEQGEMNGSRLKDTASDELQGILYSPIDRKQLRKTLQHCRVEYQEALANMKESDAHLIAMRMLPSIVDDIMLLREEVGVYPAMLLEIAQNLRSSSSDDSEADMPGIDFSRRESSFSHGLTDYDQEEVGCSSDCKQVGRLTAALLCIADTVRRCFLSKSRERRKKVCEPTG</sequence>
<dbReference type="AlphaFoldDB" id="L1INS5"/>
<proteinExistence type="predicted"/>
<reference evidence="1 3" key="1">
    <citation type="journal article" date="2012" name="Nature">
        <title>Algal genomes reveal evolutionary mosaicism and the fate of nucleomorphs.</title>
        <authorList>
            <consortium name="DOE Joint Genome Institute"/>
            <person name="Curtis B.A."/>
            <person name="Tanifuji G."/>
            <person name="Burki F."/>
            <person name="Gruber A."/>
            <person name="Irimia M."/>
            <person name="Maruyama S."/>
            <person name="Arias M.C."/>
            <person name="Ball S.G."/>
            <person name="Gile G.H."/>
            <person name="Hirakawa Y."/>
            <person name="Hopkins J.F."/>
            <person name="Kuo A."/>
            <person name="Rensing S.A."/>
            <person name="Schmutz J."/>
            <person name="Symeonidi A."/>
            <person name="Elias M."/>
            <person name="Eveleigh R.J."/>
            <person name="Herman E.K."/>
            <person name="Klute M.J."/>
            <person name="Nakayama T."/>
            <person name="Obornik M."/>
            <person name="Reyes-Prieto A."/>
            <person name="Armbrust E.V."/>
            <person name="Aves S.J."/>
            <person name="Beiko R.G."/>
            <person name="Coutinho P."/>
            <person name="Dacks J.B."/>
            <person name="Durnford D.G."/>
            <person name="Fast N.M."/>
            <person name="Green B.R."/>
            <person name="Grisdale C.J."/>
            <person name="Hempel F."/>
            <person name="Henrissat B."/>
            <person name="Hoppner M.P."/>
            <person name="Ishida K."/>
            <person name="Kim E."/>
            <person name="Koreny L."/>
            <person name="Kroth P.G."/>
            <person name="Liu Y."/>
            <person name="Malik S.B."/>
            <person name="Maier U.G."/>
            <person name="McRose D."/>
            <person name="Mock T."/>
            <person name="Neilson J.A."/>
            <person name="Onodera N.T."/>
            <person name="Poole A.M."/>
            <person name="Pritham E.J."/>
            <person name="Richards T.A."/>
            <person name="Rocap G."/>
            <person name="Roy S.W."/>
            <person name="Sarai C."/>
            <person name="Schaack S."/>
            <person name="Shirato S."/>
            <person name="Slamovits C.H."/>
            <person name="Spencer D.F."/>
            <person name="Suzuki S."/>
            <person name="Worden A.Z."/>
            <person name="Zauner S."/>
            <person name="Barry K."/>
            <person name="Bell C."/>
            <person name="Bharti A.K."/>
            <person name="Crow J.A."/>
            <person name="Grimwood J."/>
            <person name="Kramer R."/>
            <person name="Lindquist E."/>
            <person name="Lucas S."/>
            <person name="Salamov A."/>
            <person name="McFadden G.I."/>
            <person name="Lane C.E."/>
            <person name="Keeling P.J."/>
            <person name="Gray M.W."/>
            <person name="Grigoriev I.V."/>
            <person name="Archibald J.M."/>
        </authorList>
    </citation>
    <scope>NUCLEOTIDE SEQUENCE</scope>
    <source>
        <strain evidence="1 3">CCMP2712</strain>
    </source>
</reference>
<dbReference type="KEGG" id="gtt:GUITHDRAFT_116348"/>
<evidence type="ECO:0000313" key="2">
    <source>
        <dbReference type="EnsemblProtists" id="EKX37539"/>
    </source>
</evidence>
<organism evidence="1">
    <name type="scientific">Guillardia theta (strain CCMP2712)</name>
    <name type="common">Cryptophyte</name>
    <dbReference type="NCBI Taxonomy" id="905079"/>
    <lineage>
        <taxon>Eukaryota</taxon>
        <taxon>Cryptophyceae</taxon>
        <taxon>Pyrenomonadales</taxon>
        <taxon>Geminigeraceae</taxon>
        <taxon>Guillardia</taxon>
    </lineage>
</organism>
<dbReference type="EMBL" id="JH993058">
    <property type="protein sequence ID" value="EKX37539.1"/>
    <property type="molecule type" value="Genomic_DNA"/>
</dbReference>
<keyword evidence="3" id="KW-1185">Reference proteome</keyword>
<gene>
    <name evidence="1" type="ORF">GUITHDRAFT_116348</name>
</gene>
<accession>L1INS5</accession>